<dbReference type="EMBL" id="SLVU01000008">
    <property type="protein sequence ID" value="TCN30315.1"/>
    <property type="molecule type" value="Genomic_DNA"/>
</dbReference>
<comment type="caution">
    <text evidence="2">The sequence shown here is derived from an EMBL/GenBank/DDBJ whole genome shotgun (WGS) entry which is preliminary data.</text>
</comment>
<sequence length="460" mass="50302">METVRPQATTQSRVLEAVKASGSYRCETGAEQKAALKLNAKGLIRRDSKDGFLWYDPDAAAKAAQAGEGGDGGSGAPDTGADRLPQPVETTEIVVRRHDASDLLATVERARRLLDDGDVIAARMLASAAYDQAKLAAQYGERFKAAEKLVGKARALQADALLIETRAKIKIAREWDAAQEAGTGSKGGRPKTVPDGNSFTAADTGLSRKEIHEARKLAAAEERVPGIVERAIQARIEAGLEPSRANLRAAVGTASATKEERGDNLYQTPAEAMHTLLALEKFSSLVLECACGRGAISGRLEEAGYTVSLADLVDYGTADRFGECQRVEDFLTSETLPERPDIVTNPPYGALLNRFIAHALKVHRPRKMALLLNLNFLCGFDDDDRNFAMDENPPARIWVFKRRLPMMHRDGWDGPEAQSRMNTAWFVWELDEAEGYGNATEIRRVDWKDFMPETMAEAAE</sequence>
<evidence type="ECO:0000313" key="3">
    <source>
        <dbReference type="Proteomes" id="UP000295043"/>
    </source>
</evidence>
<feature type="region of interest" description="Disordered" evidence="1">
    <location>
        <begin position="178"/>
        <end position="202"/>
    </location>
</feature>
<dbReference type="AlphaFoldDB" id="A0A4R2BTS3"/>
<organism evidence="2 3">
    <name type="scientific">Sinorhizobium americanum</name>
    <dbReference type="NCBI Taxonomy" id="194963"/>
    <lineage>
        <taxon>Bacteria</taxon>
        <taxon>Pseudomonadati</taxon>
        <taxon>Pseudomonadota</taxon>
        <taxon>Alphaproteobacteria</taxon>
        <taxon>Hyphomicrobiales</taxon>
        <taxon>Rhizobiaceae</taxon>
        <taxon>Sinorhizobium/Ensifer group</taxon>
        <taxon>Sinorhizobium</taxon>
    </lineage>
</organism>
<evidence type="ECO:0000256" key="1">
    <source>
        <dbReference type="SAM" id="MobiDB-lite"/>
    </source>
</evidence>
<evidence type="ECO:0008006" key="4">
    <source>
        <dbReference type="Google" id="ProtNLM"/>
    </source>
</evidence>
<reference evidence="2 3" key="1">
    <citation type="submission" date="2019-03" db="EMBL/GenBank/DDBJ databases">
        <title>Genomic Encyclopedia of Type Strains, Phase IV (KMG-V): Genome sequencing to study the core and pangenomes of soil and plant-associated prokaryotes.</title>
        <authorList>
            <person name="Whitman W."/>
        </authorList>
    </citation>
    <scope>NUCLEOTIDE SEQUENCE [LARGE SCALE GENOMIC DNA]</scope>
    <source>
        <strain evidence="2 3">23C40</strain>
    </source>
</reference>
<accession>A0A4R2BTS3</accession>
<feature type="region of interest" description="Disordered" evidence="1">
    <location>
        <begin position="63"/>
        <end position="86"/>
    </location>
</feature>
<name>A0A4R2BTS3_9HYPH</name>
<dbReference type="RefSeq" id="WP_234879198.1">
    <property type="nucleotide sequence ID" value="NZ_SLVU01000008.1"/>
</dbReference>
<gene>
    <name evidence="2" type="ORF">EV184_108189</name>
</gene>
<protein>
    <recommendedName>
        <fullName evidence="4">SAM-dependent methyltransferase</fullName>
    </recommendedName>
</protein>
<proteinExistence type="predicted"/>
<dbReference type="Proteomes" id="UP000295043">
    <property type="component" value="Unassembled WGS sequence"/>
</dbReference>
<evidence type="ECO:0000313" key="2">
    <source>
        <dbReference type="EMBL" id="TCN30315.1"/>
    </source>
</evidence>